<comment type="caution">
    <text evidence="7">The sequence shown here is derived from an EMBL/GenBank/DDBJ whole genome shotgun (WGS) entry which is preliminary data.</text>
</comment>
<evidence type="ECO:0000256" key="2">
    <source>
        <dbReference type="ARBA" id="ARBA00005001"/>
    </source>
</evidence>
<name>A0ABW0RHF1_9GAMM</name>
<reference evidence="8" key="1">
    <citation type="journal article" date="2019" name="Int. J. Syst. Evol. Microbiol.">
        <title>The Global Catalogue of Microorganisms (GCM) 10K type strain sequencing project: providing services to taxonomists for standard genome sequencing and annotation.</title>
        <authorList>
            <consortium name="The Broad Institute Genomics Platform"/>
            <consortium name="The Broad Institute Genome Sequencing Center for Infectious Disease"/>
            <person name="Wu L."/>
            <person name="Ma J."/>
        </authorList>
    </citation>
    <scope>NUCLEOTIDE SEQUENCE [LARGE SCALE GENOMIC DNA]</scope>
    <source>
        <strain evidence="8">CGMCC 4.1799</strain>
    </source>
</reference>
<dbReference type="Pfam" id="PF04349">
    <property type="entry name" value="MdoG"/>
    <property type="match status" value="1"/>
</dbReference>
<evidence type="ECO:0000256" key="3">
    <source>
        <dbReference type="ARBA" id="ARBA00009284"/>
    </source>
</evidence>
<sequence length="530" mass="60082">MDRRTLLKMLLISVGSYSVPIVTFGRTENPPGPVPKDASAFSYAWLKGLARHKAGMPYQDHEGDIPDSLKKLGWDDYQAIRFRKEKALWRNQPSDFQIQLFHLGLYFQAPVQIFEVVGENATELAYDPDYFTYSGEQPLGDLPDDLGFAGFRVHYHTNFSLDLASFLGASYFRAVGAEKQYGMSARGLAIDTGTGAQEEFPRFTAFWLERPAEDQTFLRVWALLDSPSVTGAYAFVIDPGRNLVMDVDVALYPRRTIQRVGIAPLTSMYQVGENNRRMDYDWRPEIHDSDGLSMHTGSGEWLWRPLVNPEKLRFSSFQDVSPKGFGLLQRDRDFDHYQDDGVFYDRRPSVWVEPSSGWGKGSIDLVEIPTVDETFDNIVAFWHPEQPLEANQEYLLAYRLHWGANVTNEPGELARVKATRTGLGGVVGQKRTYFSWRFAVDFAGGPLALLAKDARVVPVISASRGRVEITSARPLASIQGYRAMFDLVPDDSEEPIELRMYLSLDDEPLTETWLYQYSPPGMADRKLYNS</sequence>
<dbReference type="SUPFAM" id="SSF81296">
    <property type="entry name" value="E set domains"/>
    <property type="match status" value="1"/>
</dbReference>
<evidence type="ECO:0000313" key="7">
    <source>
        <dbReference type="EMBL" id="MFC5544024.1"/>
    </source>
</evidence>
<dbReference type="InterPro" id="IPR014438">
    <property type="entry name" value="Glucan_biosyn_MdoG/MdoD"/>
</dbReference>
<dbReference type="PIRSF" id="PIRSF006281">
    <property type="entry name" value="MdoG"/>
    <property type="match status" value="1"/>
</dbReference>
<comment type="subcellular location">
    <subcellularLocation>
        <location evidence="1">Periplasm</location>
    </subcellularLocation>
</comment>
<dbReference type="InterPro" id="IPR014756">
    <property type="entry name" value="Ig_E-set"/>
</dbReference>
<evidence type="ECO:0000259" key="6">
    <source>
        <dbReference type="Pfam" id="PF04349"/>
    </source>
</evidence>
<comment type="similarity">
    <text evidence="3">Belongs to the OpgD/OpgG family.</text>
</comment>
<dbReference type="InterPro" id="IPR011013">
    <property type="entry name" value="Gal_mutarotase_sf_dom"/>
</dbReference>
<gene>
    <name evidence="7" type="ORF">ACFPQA_03085</name>
</gene>
<evidence type="ECO:0000256" key="1">
    <source>
        <dbReference type="ARBA" id="ARBA00004418"/>
    </source>
</evidence>
<dbReference type="Gene3D" id="2.70.98.10">
    <property type="match status" value="1"/>
</dbReference>
<proteinExistence type="inferred from homology"/>
<organism evidence="7 8">
    <name type="scientific">Marinobacter koreensis</name>
    <dbReference type="NCBI Taxonomy" id="335974"/>
    <lineage>
        <taxon>Bacteria</taxon>
        <taxon>Pseudomonadati</taxon>
        <taxon>Pseudomonadota</taxon>
        <taxon>Gammaproteobacteria</taxon>
        <taxon>Pseudomonadales</taxon>
        <taxon>Marinobacteraceae</taxon>
        <taxon>Marinobacter</taxon>
    </lineage>
</organism>
<evidence type="ECO:0000313" key="8">
    <source>
        <dbReference type="Proteomes" id="UP001596055"/>
    </source>
</evidence>
<feature type="domain" description="Glucan biosynthesis periplasmic MdoG C-terminal" evidence="6">
    <location>
        <begin position="41"/>
        <end position="517"/>
    </location>
</feature>
<comment type="pathway">
    <text evidence="2">Glycan metabolism; osmoregulated periplasmic glucan (OPG) biosynthesis.</text>
</comment>
<dbReference type="EMBL" id="JBHSNL010000001">
    <property type="protein sequence ID" value="MFC5544024.1"/>
    <property type="molecule type" value="Genomic_DNA"/>
</dbReference>
<dbReference type="SUPFAM" id="SSF74650">
    <property type="entry name" value="Galactose mutarotase-like"/>
    <property type="match status" value="1"/>
</dbReference>
<evidence type="ECO:0000256" key="5">
    <source>
        <dbReference type="ARBA" id="ARBA00022764"/>
    </source>
</evidence>
<dbReference type="PANTHER" id="PTHR30504:SF3">
    <property type="entry name" value="GLUCANS BIOSYNTHESIS PROTEIN D"/>
    <property type="match status" value="1"/>
</dbReference>
<accession>A0ABW0RHF1</accession>
<dbReference type="Proteomes" id="UP001596055">
    <property type="component" value="Unassembled WGS sequence"/>
</dbReference>
<dbReference type="InterPro" id="IPR007444">
    <property type="entry name" value="Glucan_biosyn_MdoG_C"/>
</dbReference>
<keyword evidence="4" id="KW-0732">Signal</keyword>
<evidence type="ECO:0000256" key="4">
    <source>
        <dbReference type="ARBA" id="ARBA00022729"/>
    </source>
</evidence>
<dbReference type="InterPro" id="IPR013783">
    <property type="entry name" value="Ig-like_fold"/>
</dbReference>
<protein>
    <submittedName>
        <fullName evidence="7">Glucan biosynthesis protein</fullName>
    </submittedName>
</protein>
<dbReference type="RefSeq" id="WP_248155328.1">
    <property type="nucleotide sequence ID" value="NZ_JAKZAJ010000001.1"/>
</dbReference>
<dbReference type="PANTHER" id="PTHR30504">
    <property type="entry name" value="GLUCANS BIOSYNTHESIS PROTEIN"/>
    <property type="match status" value="1"/>
</dbReference>
<keyword evidence="8" id="KW-1185">Reference proteome</keyword>
<keyword evidence="5" id="KW-0574">Periplasm</keyword>
<dbReference type="Gene3D" id="2.60.40.10">
    <property type="entry name" value="Immunoglobulins"/>
    <property type="match status" value="1"/>
</dbReference>
<dbReference type="InterPro" id="IPR014718">
    <property type="entry name" value="GH-type_carb-bd"/>
</dbReference>